<name>A0A7R9CLD6_TIMPO</name>
<gene>
    <name evidence="1" type="ORF">TPSB3V08_LOCUS882</name>
</gene>
<proteinExistence type="predicted"/>
<sequence length="159" mass="17671">MKQTYKDLKQFVLQHEVYSKEPFSPRDAFFGGRTNCIKFSHEANLSCGEMIKNLDSPALGVGHHGYEGYQLCVVIAVSVADTQVLQARRPGQGNGISDGLDSMVVALLGYVTVQKFLLRRLVVFDLQFLNWLIVSALETFYEPVLAETDEGELNNLLAG</sequence>
<dbReference type="EMBL" id="OD000299">
    <property type="protein sequence ID" value="CAD7396887.1"/>
    <property type="molecule type" value="Genomic_DNA"/>
</dbReference>
<reference evidence="1" key="1">
    <citation type="submission" date="2020-11" db="EMBL/GenBank/DDBJ databases">
        <authorList>
            <person name="Tran Van P."/>
        </authorList>
    </citation>
    <scope>NUCLEOTIDE SEQUENCE</scope>
</reference>
<organism evidence="1">
    <name type="scientific">Timema poppense</name>
    <name type="common">Walking stick</name>
    <dbReference type="NCBI Taxonomy" id="170557"/>
    <lineage>
        <taxon>Eukaryota</taxon>
        <taxon>Metazoa</taxon>
        <taxon>Ecdysozoa</taxon>
        <taxon>Arthropoda</taxon>
        <taxon>Hexapoda</taxon>
        <taxon>Insecta</taxon>
        <taxon>Pterygota</taxon>
        <taxon>Neoptera</taxon>
        <taxon>Polyneoptera</taxon>
        <taxon>Phasmatodea</taxon>
        <taxon>Timematodea</taxon>
        <taxon>Timematoidea</taxon>
        <taxon>Timematidae</taxon>
        <taxon>Timema</taxon>
    </lineage>
</organism>
<dbReference type="AlphaFoldDB" id="A0A7R9CLD6"/>
<accession>A0A7R9CLD6</accession>
<protein>
    <submittedName>
        <fullName evidence="1">Uncharacterized protein</fullName>
    </submittedName>
</protein>
<evidence type="ECO:0000313" key="1">
    <source>
        <dbReference type="EMBL" id="CAD7396887.1"/>
    </source>
</evidence>